<dbReference type="AlphaFoldDB" id="A0A1V1PIJ8"/>
<name>A0A1V1PIJ8_9BACT</name>
<evidence type="ECO:0000313" key="15">
    <source>
        <dbReference type="Proteomes" id="UP000189670"/>
    </source>
</evidence>
<dbReference type="PRINTS" id="PR01021">
    <property type="entry name" value="OMPADOMAIN"/>
</dbReference>
<dbReference type="Proteomes" id="UP000189670">
    <property type="component" value="Unassembled WGS sequence"/>
</dbReference>
<dbReference type="Gene3D" id="3.30.1330.60">
    <property type="entry name" value="OmpA-like domain"/>
    <property type="match status" value="1"/>
</dbReference>
<dbReference type="InterPro" id="IPR003367">
    <property type="entry name" value="Thrombospondin_3-like_rpt"/>
</dbReference>
<dbReference type="GO" id="GO:0005509">
    <property type="term" value="F:calcium ion binding"/>
    <property type="evidence" value="ECO:0007669"/>
    <property type="project" value="InterPro"/>
</dbReference>
<dbReference type="SUPFAM" id="SSF56925">
    <property type="entry name" value="OMPA-like"/>
    <property type="match status" value="1"/>
</dbReference>
<keyword evidence="2" id="KW-0813">Transport</keyword>
<evidence type="ECO:0000256" key="9">
    <source>
        <dbReference type="ARBA" id="ARBA00023237"/>
    </source>
</evidence>
<proteinExistence type="predicted"/>
<dbReference type="InterPro" id="IPR028974">
    <property type="entry name" value="TSP_type-3_rpt"/>
</dbReference>
<evidence type="ECO:0000256" key="7">
    <source>
        <dbReference type="ARBA" id="ARBA00023114"/>
    </source>
</evidence>
<dbReference type="EMBL" id="ATBP01000003">
    <property type="protein sequence ID" value="ETR74610.1"/>
    <property type="molecule type" value="Genomic_DNA"/>
</dbReference>
<evidence type="ECO:0000256" key="5">
    <source>
        <dbReference type="ARBA" id="ARBA00022729"/>
    </source>
</evidence>
<evidence type="ECO:0000313" key="14">
    <source>
        <dbReference type="EMBL" id="ETR74610.1"/>
    </source>
</evidence>
<dbReference type="Pfam" id="PF00691">
    <property type="entry name" value="OmpA"/>
    <property type="match status" value="1"/>
</dbReference>
<evidence type="ECO:0000256" key="10">
    <source>
        <dbReference type="PROSITE-ProRule" id="PRU00473"/>
    </source>
</evidence>
<evidence type="ECO:0000256" key="2">
    <source>
        <dbReference type="ARBA" id="ARBA00022448"/>
    </source>
</evidence>
<feature type="signal peptide" evidence="12">
    <location>
        <begin position="1"/>
        <end position="24"/>
    </location>
</feature>
<keyword evidence="7" id="KW-0626">Porin</keyword>
<keyword evidence="3" id="KW-1134">Transmembrane beta strand</keyword>
<evidence type="ECO:0000256" key="6">
    <source>
        <dbReference type="ARBA" id="ARBA00023065"/>
    </source>
</evidence>
<dbReference type="InterPro" id="IPR036737">
    <property type="entry name" value="OmpA-like_sf"/>
</dbReference>
<evidence type="ECO:0000256" key="4">
    <source>
        <dbReference type="ARBA" id="ARBA00022692"/>
    </source>
</evidence>
<gene>
    <name evidence="14" type="ORF">OMM_00114</name>
</gene>
<comment type="subcellular location">
    <subcellularLocation>
        <location evidence="1">Cell outer membrane</location>
        <topology evidence="1">Multi-pass membrane protein</topology>
    </subcellularLocation>
</comment>
<dbReference type="PANTHER" id="PTHR30329">
    <property type="entry name" value="STATOR ELEMENT OF FLAGELLAR MOTOR COMPLEX"/>
    <property type="match status" value="1"/>
</dbReference>
<sequence length="451" mass="49449">MNRFFSFTLAVCLLVLMSFTGVSAEVRPNGITITPYAGWYIFEGNEDYNDRPLYGLGLGYRFSKHWSTELSLSYGDFKLNACESPDCDDVSIDGYSAYMDIYYDIFPCWKVVPYATVGMGAMALDYDEEDRDPNLVISKKTASVFHYGGGLRYSLTPQLDVRADIRHALSFDVAKSQNQDFDLFNNMMATVGFTLTLGKSKPAVSQSQMDDQDQDGVPDSLDQCPNTVPMVSVNARGCPYDSDQDGVYDHQDKCPDTQPGERVDMFGCSKDSDSDGVMDALDRCPGTPANATVDVHGCPLDSDGDGISDLLDKCPNTPAGVNVDAAGCPQKKAEKKIRLNLKIEFASGKAEISTNSLDQVKKVAEAMQEYPDSTAVIEAHTDSSGGSEYNLKLSQQRANMVVHYLTNFFGIDASRLRAVGYGESRPVADNQTKAGRKRNRRAVAIITATQK</sequence>
<feature type="domain" description="OmpA-like" evidence="13">
    <location>
        <begin position="332"/>
        <end position="450"/>
    </location>
</feature>
<keyword evidence="5 12" id="KW-0732">Signal</keyword>
<reference evidence="15" key="1">
    <citation type="submission" date="2012-11" db="EMBL/GenBank/DDBJ databases">
        <authorList>
            <person name="Lucero-Rivera Y.E."/>
            <person name="Tovar-Ramirez D."/>
        </authorList>
    </citation>
    <scope>NUCLEOTIDE SEQUENCE [LARGE SCALE GENOMIC DNA]</scope>
    <source>
        <strain evidence="15">Araruama</strain>
    </source>
</reference>
<dbReference type="InterPro" id="IPR006665">
    <property type="entry name" value="OmpA-like"/>
</dbReference>
<accession>A0A1V1PIJ8</accession>
<dbReference type="SUPFAM" id="SSF103647">
    <property type="entry name" value="TSP type-3 repeat"/>
    <property type="match status" value="2"/>
</dbReference>
<dbReference type="GO" id="GO:0007155">
    <property type="term" value="P:cell adhesion"/>
    <property type="evidence" value="ECO:0007669"/>
    <property type="project" value="InterPro"/>
</dbReference>
<dbReference type="InterPro" id="IPR027385">
    <property type="entry name" value="Beta-barrel_OMP"/>
</dbReference>
<dbReference type="Pfam" id="PF02412">
    <property type="entry name" value="TSP_3"/>
    <property type="match status" value="3"/>
</dbReference>
<evidence type="ECO:0000256" key="1">
    <source>
        <dbReference type="ARBA" id="ARBA00004571"/>
    </source>
</evidence>
<dbReference type="SUPFAM" id="SSF103088">
    <property type="entry name" value="OmpA-like"/>
    <property type="match status" value="1"/>
</dbReference>
<dbReference type="InterPro" id="IPR050330">
    <property type="entry name" value="Bact_OuterMem_StrucFunc"/>
</dbReference>
<organism evidence="14 15">
    <name type="scientific">Candidatus Magnetoglobus multicellularis str. Araruama</name>
    <dbReference type="NCBI Taxonomy" id="890399"/>
    <lineage>
        <taxon>Bacteria</taxon>
        <taxon>Pseudomonadati</taxon>
        <taxon>Thermodesulfobacteriota</taxon>
        <taxon>Desulfobacteria</taxon>
        <taxon>Desulfobacterales</taxon>
        <taxon>Desulfobacteraceae</taxon>
        <taxon>Candidatus Magnetoglobus</taxon>
    </lineage>
</organism>
<keyword evidence="4" id="KW-0812">Transmembrane</keyword>
<evidence type="ECO:0000256" key="3">
    <source>
        <dbReference type="ARBA" id="ARBA00022452"/>
    </source>
</evidence>
<dbReference type="GO" id="GO:0006811">
    <property type="term" value="P:monoatomic ion transport"/>
    <property type="evidence" value="ECO:0007669"/>
    <property type="project" value="UniProtKB-KW"/>
</dbReference>
<dbReference type="GO" id="GO:0046930">
    <property type="term" value="C:pore complex"/>
    <property type="evidence" value="ECO:0007669"/>
    <property type="project" value="UniProtKB-KW"/>
</dbReference>
<feature type="region of interest" description="Disordered" evidence="11">
    <location>
        <begin position="204"/>
        <end position="223"/>
    </location>
</feature>
<keyword evidence="6" id="KW-0406">Ion transport</keyword>
<evidence type="ECO:0000256" key="11">
    <source>
        <dbReference type="SAM" id="MobiDB-lite"/>
    </source>
</evidence>
<feature type="chain" id="PRO_5010699189" evidence="12">
    <location>
        <begin position="25"/>
        <end position="451"/>
    </location>
</feature>
<evidence type="ECO:0000256" key="12">
    <source>
        <dbReference type="SAM" id="SignalP"/>
    </source>
</evidence>
<protein>
    <submittedName>
        <fullName evidence="14">Outer membrane porin F</fullName>
    </submittedName>
</protein>
<dbReference type="InterPro" id="IPR011250">
    <property type="entry name" value="OMP/PagP_B-barrel"/>
</dbReference>
<comment type="caution">
    <text evidence="14">The sequence shown here is derived from an EMBL/GenBank/DDBJ whole genome shotgun (WGS) entry which is preliminary data.</text>
</comment>
<dbReference type="InterPro" id="IPR006664">
    <property type="entry name" value="OMP_bac"/>
</dbReference>
<dbReference type="GO" id="GO:0009279">
    <property type="term" value="C:cell outer membrane"/>
    <property type="evidence" value="ECO:0007669"/>
    <property type="project" value="UniProtKB-SubCell"/>
</dbReference>
<dbReference type="PROSITE" id="PS51123">
    <property type="entry name" value="OMPA_2"/>
    <property type="match status" value="1"/>
</dbReference>
<evidence type="ECO:0000256" key="8">
    <source>
        <dbReference type="ARBA" id="ARBA00023136"/>
    </source>
</evidence>
<keyword evidence="8 10" id="KW-0472">Membrane</keyword>
<dbReference type="Pfam" id="PF13505">
    <property type="entry name" value="OMP_b-brl"/>
    <property type="match status" value="1"/>
</dbReference>
<dbReference type="Gene3D" id="2.40.160.20">
    <property type="match status" value="1"/>
</dbReference>
<dbReference type="GO" id="GO:0015288">
    <property type="term" value="F:porin activity"/>
    <property type="evidence" value="ECO:0007669"/>
    <property type="project" value="UniProtKB-KW"/>
</dbReference>
<dbReference type="CDD" id="cd07185">
    <property type="entry name" value="OmpA_C-like"/>
    <property type="match status" value="1"/>
</dbReference>
<evidence type="ECO:0000259" key="13">
    <source>
        <dbReference type="PROSITE" id="PS51123"/>
    </source>
</evidence>
<dbReference type="PANTHER" id="PTHR30329:SF21">
    <property type="entry name" value="LIPOPROTEIN YIAD-RELATED"/>
    <property type="match status" value="1"/>
</dbReference>
<keyword evidence="9" id="KW-0998">Cell outer membrane</keyword>